<dbReference type="Gene3D" id="3.30.559.10">
    <property type="entry name" value="Chloramphenicol acetyltransferase-like domain"/>
    <property type="match status" value="1"/>
</dbReference>
<evidence type="ECO:0000313" key="2">
    <source>
        <dbReference type="EMBL" id="XCO76893.1"/>
    </source>
</evidence>
<organism evidence="2">
    <name type="scientific">Lysobacter firmicutimachus</name>
    <dbReference type="NCBI Taxonomy" id="1792846"/>
    <lineage>
        <taxon>Bacteria</taxon>
        <taxon>Pseudomonadati</taxon>
        <taxon>Pseudomonadota</taxon>
        <taxon>Gammaproteobacteria</taxon>
        <taxon>Lysobacterales</taxon>
        <taxon>Lysobacteraceae</taxon>
        <taxon>Lysobacter</taxon>
    </lineage>
</organism>
<dbReference type="GO" id="GO:0003824">
    <property type="term" value="F:catalytic activity"/>
    <property type="evidence" value="ECO:0007669"/>
    <property type="project" value="InterPro"/>
</dbReference>
<name>A0AAU8N1D3_9GAMM</name>
<dbReference type="PANTHER" id="PTHR28037">
    <property type="entry name" value="ALCOHOL O-ACETYLTRANSFERASE 1-RELATED"/>
    <property type="match status" value="1"/>
</dbReference>
<dbReference type="Pfam" id="PF00668">
    <property type="entry name" value="Condensation"/>
    <property type="match status" value="1"/>
</dbReference>
<dbReference type="AlphaFoldDB" id="A0AAU8N1D3"/>
<protein>
    <submittedName>
        <fullName evidence="2">Condensation domain-containing protein</fullName>
    </submittedName>
</protein>
<gene>
    <name evidence="2" type="ORF">ABU614_08960</name>
</gene>
<dbReference type="InterPro" id="IPR023213">
    <property type="entry name" value="CAT-like_dom_sf"/>
</dbReference>
<dbReference type="InterPro" id="IPR052058">
    <property type="entry name" value="Alcohol_O-acetyltransferase"/>
</dbReference>
<dbReference type="EMBL" id="CP159925">
    <property type="protein sequence ID" value="XCO76893.1"/>
    <property type="molecule type" value="Genomic_DNA"/>
</dbReference>
<dbReference type="RefSeq" id="WP_363800180.1">
    <property type="nucleotide sequence ID" value="NZ_CP159925.1"/>
</dbReference>
<dbReference type="PANTHER" id="PTHR28037:SF1">
    <property type="entry name" value="ALCOHOL O-ACETYLTRANSFERASE 1-RELATED"/>
    <property type="match status" value="1"/>
</dbReference>
<dbReference type="Gene3D" id="3.30.559.30">
    <property type="entry name" value="Nonribosomal peptide synthetase, condensation domain"/>
    <property type="match status" value="1"/>
</dbReference>
<reference evidence="2" key="1">
    <citation type="submission" date="2024-06" db="EMBL/GenBank/DDBJ databases">
        <authorList>
            <person name="Li S."/>
        </authorList>
    </citation>
    <scope>NUCLEOTIDE SEQUENCE</scope>
    <source>
        <strain evidence="2">SR10</strain>
    </source>
</reference>
<dbReference type="SUPFAM" id="SSF52777">
    <property type="entry name" value="CoA-dependent acyltransferases"/>
    <property type="match status" value="2"/>
</dbReference>
<evidence type="ECO:0000259" key="1">
    <source>
        <dbReference type="Pfam" id="PF00668"/>
    </source>
</evidence>
<proteinExistence type="predicted"/>
<sequence>MSTIERMIDGNVVFALSLAGELDEPRLRAALDRVQGKHPALRMLIREQAGELLYEMDCAPPVPIRIVEGADHDTLAREWRNEAYTPFVHDLPQLRLTWLRSDEEHELLVAATHRICDGMSQLTIVRELLDGLHSEQALVPYQAIAPADVIGDFDDGKRWKRRAAAWLVNAVFALLPPTRRPVDKHEIHIHWSLGTEFTEGLRQRCKAESVSLHTALLLALSQAQQATLQRKMPDWIESPIDARRERLSMLKSDMLFFGGGSFKVPARQSVDPDFWTAARELNRTILAQVAQGIDDIPGKYQFCEMIRPPSAAKIRSLVRLGDAISRNRNWNLFSFSNLGNIRLLQADSPLRVRRLRIYVHSFASRVLGVIAYTLNDELNFIYTGDDQCLSRAEADALRVAFMAELAACLSRTDAVLPAATTLDAEVA</sequence>
<feature type="domain" description="Condensation" evidence="1">
    <location>
        <begin position="12"/>
        <end position="221"/>
    </location>
</feature>
<dbReference type="InterPro" id="IPR001242">
    <property type="entry name" value="Condensation_dom"/>
</dbReference>
<accession>A0AAU8N1D3</accession>